<accession>A0A7J5TW18</accession>
<evidence type="ECO:0000313" key="2">
    <source>
        <dbReference type="EMBL" id="KAB7727332.1"/>
    </source>
</evidence>
<feature type="transmembrane region" description="Helical" evidence="1">
    <location>
        <begin position="204"/>
        <end position="225"/>
    </location>
</feature>
<feature type="transmembrane region" description="Helical" evidence="1">
    <location>
        <begin position="145"/>
        <end position="172"/>
    </location>
</feature>
<feature type="transmembrane region" description="Helical" evidence="1">
    <location>
        <begin position="179"/>
        <end position="198"/>
    </location>
</feature>
<feature type="transmembrane region" description="Helical" evidence="1">
    <location>
        <begin position="104"/>
        <end position="125"/>
    </location>
</feature>
<name>A0A7J5TW18_9BACT</name>
<dbReference type="EMBL" id="WELI01000011">
    <property type="protein sequence ID" value="KAB7727332.1"/>
    <property type="molecule type" value="Genomic_DNA"/>
</dbReference>
<dbReference type="AlphaFoldDB" id="A0A7J5TW18"/>
<protein>
    <submittedName>
        <fullName evidence="2">DoxX family protein</fullName>
    </submittedName>
</protein>
<dbReference type="RefSeq" id="WP_152126408.1">
    <property type="nucleotide sequence ID" value="NZ_WELI01000011.1"/>
</dbReference>
<evidence type="ECO:0000256" key="1">
    <source>
        <dbReference type="SAM" id="Phobius"/>
    </source>
</evidence>
<feature type="transmembrane region" description="Helical" evidence="1">
    <location>
        <begin position="252"/>
        <end position="272"/>
    </location>
</feature>
<keyword evidence="1" id="KW-0812">Transmembrane</keyword>
<keyword evidence="3" id="KW-1185">Reference proteome</keyword>
<evidence type="ECO:0000313" key="3">
    <source>
        <dbReference type="Proteomes" id="UP000488299"/>
    </source>
</evidence>
<organism evidence="2 3">
    <name type="scientific">Rudanella paleaurantiibacter</name>
    <dbReference type="NCBI Taxonomy" id="2614655"/>
    <lineage>
        <taxon>Bacteria</taxon>
        <taxon>Pseudomonadati</taxon>
        <taxon>Bacteroidota</taxon>
        <taxon>Cytophagia</taxon>
        <taxon>Cytophagales</taxon>
        <taxon>Cytophagaceae</taxon>
        <taxon>Rudanella</taxon>
    </lineage>
</organism>
<dbReference type="Proteomes" id="UP000488299">
    <property type="component" value="Unassembled WGS sequence"/>
</dbReference>
<reference evidence="2 3" key="1">
    <citation type="submission" date="2019-10" db="EMBL/GenBank/DDBJ databases">
        <title>Rudanella paleaurantiibacter sp. nov., isolated from sludge.</title>
        <authorList>
            <person name="Xu S.Q."/>
        </authorList>
    </citation>
    <scope>NUCLEOTIDE SEQUENCE [LARGE SCALE GENOMIC DNA]</scope>
    <source>
        <strain evidence="2 3">HX-22-17</strain>
    </source>
</reference>
<feature type="transmembrane region" description="Helical" evidence="1">
    <location>
        <begin position="9"/>
        <end position="30"/>
    </location>
</feature>
<sequence>MKISSIQTIGIRFVVLYMAIQLLPLDGQFFKNLFDWSGDSVAYAFTRWLFNLSRYAPSFFGSTATFTNWAVVALLAGIGTLIWAQRSPNPAADERVYAWVRVAVRYRLAWAVIAYGFLKLFPIQAPLPSLSSLNTAYGDHSAWKLFSLSLGVVPGYQAFLGGVEVLGGLLLLHRKTTAIGTLILLPFLGNVFFSNLAYEGGEYIYSGLLLTFGLFLFGHDAARLFRLVSLERPARPNQEPAALSTIPRAARYGLKGAFLGLVVGVYGFTTAFTPRAIRYPQTPGLRAEGVLGLYRVETFKQDGQVIPYAKMHPGRWQDVVFEPWNTLSIRSNRPVTIHHVSTEELPAGAAQSDHELAGSQGRLYYRYTTDVARTQLLLQNANPHHATDRLRLRLTRAANNRLTLQGTDSEGHRVEATLVKVNKKYLQHEAAKAGRRGSLTL</sequence>
<gene>
    <name evidence="2" type="ORF">F5984_22160</name>
</gene>
<comment type="caution">
    <text evidence="2">The sequence shown here is derived from an EMBL/GenBank/DDBJ whole genome shotgun (WGS) entry which is preliminary data.</text>
</comment>
<proteinExistence type="predicted"/>
<keyword evidence="1" id="KW-1133">Transmembrane helix</keyword>
<feature type="transmembrane region" description="Helical" evidence="1">
    <location>
        <begin position="59"/>
        <end position="83"/>
    </location>
</feature>
<keyword evidence="1" id="KW-0472">Membrane</keyword>